<reference evidence="1" key="1">
    <citation type="submission" date="2023-03" db="EMBL/GenBank/DDBJ databases">
        <title>Massive genome expansion in bonnet fungi (Mycena s.s.) driven by repeated elements and novel gene families across ecological guilds.</title>
        <authorList>
            <consortium name="Lawrence Berkeley National Laboratory"/>
            <person name="Harder C.B."/>
            <person name="Miyauchi S."/>
            <person name="Viragh M."/>
            <person name="Kuo A."/>
            <person name="Thoen E."/>
            <person name="Andreopoulos B."/>
            <person name="Lu D."/>
            <person name="Skrede I."/>
            <person name="Drula E."/>
            <person name="Henrissat B."/>
            <person name="Morin E."/>
            <person name="Kohler A."/>
            <person name="Barry K."/>
            <person name="LaButti K."/>
            <person name="Morin E."/>
            <person name="Salamov A."/>
            <person name="Lipzen A."/>
            <person name="Mereny Z."/>
            <person name="Hegedus B."/>
            <person name="Baldrian P."/>
            <person name="Stursova M."/>
            <person name="Weitz H."/>
            <person name="Taylor A."/>
            <person name="Grigoriev I.V."/>
            <person name="Nagy L.G."/>
            <person name="Martin F."/>
            <person name="Kauserud H."/>
        </authorList>
    </citation>
    <scope>NUCLEOTIDE SEQUENCE</scope>
    <source>
        <strain evidence="1">CBHHK173m</strain>
    </source>
</reference>
<gene>
    <name evidence="1" type="ORF">B0H15DRAFT_957506</name>
</gene>
<keyword evidence="2" id="KW-1185">Reference proteome</keyword>
<comment type="caution">
    <text evidence="1">The sequence shown here is derived from an EMBL/GenBank/DDBJ whole genome shotgun (WGS) entry which is preliminary data.</text>
</comment>
<accession>A0AAD6XE95</accession>
<evidence type="ECO:0000313" key="2">
    <source>
        <dbReference type="Proteomes" id="UP001222325"/>
    </source>
</evidence>
<dbReference type="AlphaFoldDB" id="A0AAD6XE95"/>
<sequence length="148" mass="17032">MSLRRKAANDASRIEPTRFPLRPSLFPLAQRPRSPSPSPDFSWHAERTRAPLPLLCLLHGVSTRQYLMCDNLLLNHTSLRDRTFSQSHPHSSLRCLDEPSVRLVLVAFPVLAQLRSAGLHLLTFENAFRRLWAESLLRLMCSRQPNRK</sequence>
<evidence type="ECO:0000313" key="1">
    <source>
        <dbReference type="EMBL" id="KAJ7071828.1"/>
    </source>
</evidence>
<proteinExistence type="predicted"/>
<dbReference type="EMBL" id="JARJCN010000123">
    <property type="protein sequence ID" value="KAJ7071828.1"/>
    <property type="molecule type" value="Genomic_DNA"/>
</dbReference>
<name>A0AAD6XE95_9AGAR</name>
<dbReference type="Proteomes" id="UP001222325">
    <property type="component" value="Unassembled WGS sequence"/>
</dbReference>
<protein>
    <submittedName>
        <fullName evidence="1">Uncharacterized protein</fullName>
    </submittedName>
</protein>
<organism evidence="1 2">
    <name type="scientific">Mycena belliarum</name>
    <dbReference type="NCBI Taxonomy" id="1033014"/>
    <lineage>
        <taxon>Eukaryota</taxon>
        <taxon>Fungi</taxon>
        <taxon>Dikarya</taxon>
        <taxon>Basidiomycota</taxon>
        <taxon>Agaricomycotina</taxon>
        <taxon>Agaricomycetes</taxon>
        <taxon>Agaricomycetidae</taxon>
        <taxon>Agaricales</taxon>
        <taxon>Marasmiineae</taxon>
        <taxon>Mycenaceae</taxon>
        <taxon>Mycena</taxon>
    </lineage>
</organism>